<keyword evidence="3" id="KW-1185">Reference proteome</keyword>
<dbReference type="EMBL" id="CP045484">
    <property type="protein sequence ID" value="QGR18053.1"/>
    <property type="molecule type" value="Genomic_DNA"/>
</dbReference>
<dbReference type="Proteomes" id="UP000427373">
    <property type="component" value="Chromosome"/>
</dbReference>
<evidence type="ECO:0000313" key="1">
    <source>
        <dbReference type="EMBL" id="MBB5254665.1"/>
    </source>
</evidence>
<dbReference type="OrthoDB" id="39354at2157"/>
<organism evidence="2 3">
    <name type="scientific">Sulfurisphaera ohwakuensis</name>
    <dbReference type="NCBI Taxonomy" id="69656"/>
    <lineage>
        <taxon>Archaea</taxon>
        <taxon>Thermoproteota</taxon>
        <taxon>Thermoprotei</taxon>
        <taxon>Sulfolobales</taxon>
        <taxon>Sulfolobaceae</taxon>
        <taxon>Sulfurisphaera</taxon>
    </lineage>
</organism>
<reference evidence="2 3" key="1">
    <citation type="submission" date="2019-10" db="EMBL/GenBank/DDBJ databases">
        <title>Genome Sequences from Six Type Strain Members of the Archaeal Family Sulfolobaceae: Acidianus ambivalens, Acidianus infernus, Metallosphaera prunae, Stygiolobus azoricus, Sulfolobus metallicus, and Sulfurisphaera ohwakuensis.</title>
        <authorList>
            <person name="Counts J.A."/>
            <person name="Kelly R.M."/>
        </authorList>
    </citation>
    <scope>NUCLEOTIDE SEQUENCE [LARGE SCALE GENOMIC DNA]</scope>
    <source>
        <strain evidence="2 3">TA-1</strain>
    </source>
</reference>
<dbReference type="RefSeq" id="WP_156015544.1">
    <property type="nucleotide sequence ID" value="NZ_CP045484.1"/>
</dbReference>
<sequence>MNDIIERFVELEEGDENEVKLLKSLWSDKITKLTLSDFQTLEMTEGNVLLLQIHRGNIISLLHKPSGLFLLIYGVSGLEIETLRYITLKSKNPDTDFVALVYEYLNKGNARLGFQPNVSK</sequence>
<protein>
    <submittedName>
        <fullName evidence="2">Uncharacterized protein</fullName>
    </submittedName>
</protein>
<reference evidence="1 4" key="2">
    <citation type="submission" date="2020-08" db="EMBL/GenBank/DDBJ databases">
        <title>Genomic Encyclopedia of Type Strains, Phase IV (KMG-IV): sequencing the most valuable type-strain genomes for metagenomic binning, comparative biology and taxonomic classification.</title>
        <authorList>
            <person name="Goeker M."/>
        </authorList>
    </citation>
    <scope>NUCLEOTIDE SEQUENCE [LARGE SCALE GENOMIC DNA]</scope>
    <source>
        <strain evidence="1 4">DSM 12421</strain>
    </source>
</reference>
<evidence type="ECO:0000313" key="2">
    <source>
        <dbReference type="EMBL" id="QGR18053.1"/>
    </source>
</evidence>
<dbReference type="Proteomes" id="UP000582213">
    <property type="component" value="Unassembled WGS sequence"/>
</dbReference>
<proteinExistence type="predicted"/>
<dbReference type="EMBL" id="JACHFY010000020">
    <property type="protein sequence ID" value="MBB5254665.1"/>
    <property type="molecule type" value="Genomic_DNA"/>
</dbReference>
<gene>
    <name evidence="2" type="ORF">D1869_13290</name>
    <name evidence="1" type="ORF">HNQ62_002439</name>
</gene>
<dbReference type="KEGG" id="soh:D1869_13290"/>
<dbReference type="GeneID" id="42802237"/>
<accession>A0A650CK13</accession>
<evidence type="ECO:0000313" key="3">
    <source>
        <dbReference type="Proteomes" id="UP000427373"/>
    </source>
</evidence>
<name>A0A650CK13_SULOH</name>
<evidence type="ECO:0000313" key="4">
    <source>
        <dbReference type="Proteomes" id="UP000582213"/>
    </source>
</evidence>
<dbReference type="AlphaFoldDB" id="A0A650CK13"/>